<comment type="caution">
    <text evidence="9">The sequence shown here is derived from an EMBL/GenBank/DDBJ whole genome shotgun (WGS) entry which is preliminary data.</text>
</comment>
<feature type="region of interest" description="Disordered" evidence="7">
    <location>
        <begin position="1100"/>
        <end position="1119"/>
    </location>
</feature>
<dbReference type="Gene3D" id="2.60.120.1000">
    <property type="match status" value="1"/>
</dbReference>
<evidence type="ECO:0000256" key="6">
    <source>
        <dbReference type="ARBA" id="ARBA00023119"/>
    </source>
</evidence>
<keyword evidence="6 9" id="KW-0176">Collagen</keyword>
<dbReference type="Pfam" id="PF01410">
    <property type="entry name" value="COLFI"/>
    <property type="match status" value="1"/>
</dbReference>
<keyword evidence="4" id="KW-0732">Signal</keyword>
<accession>A0AA47M5J3</accession>
<evidence type="ECO:0000313" key="9">
    <source>
        <dbReference type="EMBL" id="KAK0133922.1"/>
    </source>
</evidence>
<dbReference type="GO" id="GO:0005576">
    <property type="term" value="C:extracellular region"/>
    <property type="evidence" value="ECO:0007669"/>
    <property type="project" value="UniProtKB-SubCell"/>
</dbReference>
<feature type="region of interest" description="Disordered" evidence="7">
    <location>
        <begin position="853"/>
        <end position="909"/>
    </location>
</feature>
<dbReference type="Pfam" id="PF02210">
    <property type="entry name" value="Laminin_G_2"/>
    <property type="match status" value="1"/>
</dbReference>
<feature type="compositionally biased region" description="Gly residues" evidence="7">
    <location>
        <begin position="1219"/>
        <end position="1232"/>
    </location>
</feature>
<comment type="subcellular location">
    <subcellularLocation>
        <location evidence="1">Secreted</location>
    </subcellularLocation>
</comment>
<feature type="region of interest" description="Disordered" evidence="7">
    <location>
        <begin position="617"/>
        <end position="695"/>
    </location>
</feature>
<feature type="domain" description="Fibrillar collagen NC1" evidence="8">
    <location>
        <begin position="1667"/>
        <end position="1895"/>
    </location>
</feature>
<dbReference type="InterPro" id="IPR001791">
    <property type="entry name" value="Laminin_G"/>
</dbReference>
<dbReference type="SMART" id="SM00282">
    <property type="entry name" value="LamG"/>
    <property type="match status" value="1"/>
</dbReference>
<reference evidence="9" key="1">
    <citation type="journal article" date="2023" name="Front. Mar. Sci.">
        <title>A new Merluccius polli reference genome to investigate the effects of global change in West African waters.</title>
        <authorList>
            <person name="Mateo J.L."/>
            <person name="Blanco-Fernandez C."/>
            <person name="Garcia-Vazquez E."/>
            <person name="Machado-Schiaffino G."/>
        </authorList>
    </citation>
    <scope>NUCLEOTIDE SEQUENCE</scope>
    <source>
        <strain evidence="9">C29</strain>
        <tissue evidence="9">Fin</tissue>
    </source>
</reference>
<evidence type="ECO:0000259" key="8">
    <source>
        <dbReference type="PROSITE" id="PS51461"/>
    </source>
</evidence>
<evidence type="ECO:0000256" key="5">
    <source>
        <dbReference type="ARBA" id="ARBA00022737"/>
    </source>
</evidence>
<name>A0AA47M5J3_MERPO</name>
<organism evidence="9 10">
    <name type="scientific">Merluccius polli</name>
    <name type="common">Benguela hake</name>
    <name type="synonym">Merluccius cadenati</name>
    <dbReference type="NCBI Taxonomy" id="89951"/>
    <lineage>
        <taxon>Eukaryota</taxon>
        <taxon>Metazoa</taxon>
        <taxon>Chordata</taxon>
        <taxon>Craniata</taxon>
        <taxon>Vertebrata</taxon>
        <taxon>Euteleostomi</taxon>
        <taxon>Actinopterygii</taxon>
        <taxon>Neopterygii</taxon>
        <taxon>Teleostei</taxon>
        <taxon>Neoteleostei</taxon>
        <taxon>Acanthomorphata</taxon>
        <taxon>Zeiogadaria</taxon>
        <taxon>Gadariae</taxon>
        <taxon>Gadiformes</taxon>
        <taxon>Gadoidei</taxon>
        <taxon>Merlucciidae</taxon>
        <taxon>Merluccius</taxon>
    </lineage>
</organism>
<feature type="region of interest" description="Disordered" evidence="7">
    <location>
        <begin position="497"/>
        <end position="591"/>
    </location>
</feature>
<feature type="region of interest" description="Disordered" evidence="7">
    <location>
        <begin position="731"/>
        <end position="831"/>
    </location>
</feature>
<dbReference type="Proteomes" id="UP001174136">
    <property type="component" value="Unassembled WGS sequence"/>
</dbReference>
<dbReference type="GO" id="GO:0005581">
    <property type="term" value="C:collagen trimer"/>
    <property type="evidence" value="ECO:0007669"/>
    <property type="project" value="UniProtKB-KW"/>
</dbReference>
<dbReference type="EMBL" id="JAOPHQ010005780">
    <property type="protein sequence ID" value="KAK0133922.1"/>
    <property type="molecule type" value="Genomic_DNA"/>
</dbReference>
<evidence type="ECO:0000256" key="7">
    <source>
        <dbReference type="SAM" id="MobiDB-lite"/>
    </source>
</evidence>
<dbReference type="InterPro" id="IPR013320">
    <property type="entry name" value="ConA-like_dom_sf"/>
</dbReference>
<feature type="compositionally biased region" description="Low complexity" evidence="7">
    <location>
        <begin position="734"/>
        <end position="751"/>
    </location>
</feature>
<feature type="compositionally biased region" description="Low complexity" evidence="7">
    <location>
        <begin position="617"/>
        <end position="644"/>
    </location>
</feature>
<dbReference type="SMART" id="SM00038">
    <property type="entry name" value="COLFI"/>
    <property type="match status" value="1"/>
</dbReference>
<protein>
    <submittedName>
        <fullName evidence="9">Collagen alpha-1(XI) chain</fullName>
    </submittedName>
</protein>
<feature type="compositionally biased region" description="Gly residues" evidence="7">
    <location>
        <begin position="1304"/>
        <end position="1313"/>
    </location>
</feature>
<dbReference type="FunFam" id="2.60.120.1000:FF:000002">
    <property type="entry name" value="Collagen XI alpha 1 chain"/>
    <property type="match status" value="1"/>
</dbReference>
<feature type="compositionally biased region" description="Low complexity" evidence="7">
    <location>
        <begin position="1414"/>
        <end position="1426"/>
    </location>
</feature>
<feature type="compositionally biased region" description="Low complexity" evidence="7">
    <location>
        <begin position="1357"/>
        <end position="1371"/>
    </location>
</feature>
<feature type="region of interest" description="Disordered" evidence="7">
    <location>
        <begin position="1163"/>
        <end position="1601"/>
    </location>
</feature>
<keyword evidence="2" id="KW-0964">Secreted</keyword>
<feature type="compositionally biased region" description="Low complexity" evidence="7">
    <location>
        <begin position="1182"/>
        <end position="1195"/>
    </location>
</feature>
<dbReference type="PANTHER" id="PTHR37456:SF6">
    <property type="entry name" value="COLLAGEN ALPHA-1(XXIII) CHAIN-LIKE ISOFORM X2"/>
    <property type="match status" value="1"/>
</dbReference>
<dbReference type="PROSITE" id="PS51461">
    <property type="entry name" value="NC1_FIB"/>
    <property type="match status" value="1"/>
</dbReference>
<keyword evidence="5" id="KW-0677">Repeat</keyword>
<evidence type="ECO:0000256" key="3">
    <source>
        <dbReference type="ARBA" id="ARBA00022530"/>
    </source>
</evidence>
<feature type="compositionally biased region" description="Pro residues" evidence="7">
    <location>
        <begin position="1500"/>
        <end position="1512"/>
    </location>
</feature>
<evidence type="ECO:0000313" key="10">
    <source>
        <dbReference type="Proteomes" id="UP001174136"/>
    </source>
</evidence>
<dbReference type="InterPro" id="IPR008160">
    <property type="entry name" value="Collagen"/>
</dbReference>
<sequence>MTLLTTMMCPPRLLFMSGITSFTMRITPKKLVSNTFFISSTGMLSSGPTRPMPAFITAILRPMPEEQPVISTTFWPAPAMPPPSNVFANSRAGTAPPQVSREVAASKDLAAARAHASMAARRTPGRRACLPLLLLLHMALCGTATAKQAGTESVWSCLAEMMDGECGAVPQVVGHREGQEANCRVQRVGLETSCQSSIGRVQEEIPFGEANPVDVLKILDLSEDMEGVSLEAGICTSREGREETDLSFKIDKKIQLSAPTHQLFPDSPFPKDFSVMTTVRARKGSQFFLFSLYDSQGTQQLGLEVGRSPVFLYEDQEGQPPPELYPTFRKVNLADGKWHRVAYSVEGQSVTLYLDCEKVDTMDLLRGPDPQISTGGVTVFGTRLLDEEVFEGDIQQLLIVDDPRAAETYCQDYIPDCYTHLPYNSILNDTEAVDVPKRKRVREQFEEYDYSELYDEFSAVTVSPNITEYEIVEYEDYENGTDEQGREYEYEEVYEDRYGPAEREGDDSWNGEDVPEKGEKGEPGMMGYGTMIEGPHGLPGPQGEIGPSGPTGSVGPRGDPGELGPQGRPGINGADGIPGPPGNIMLIPFQAGGDPMTGPVVSAQEAQAQAILQQTKLGMKGPPGPLGLRGRPGPLGTSGPSGLKGANGETGPSGPRGLTGSPGQNGRLGKRIGYRWDPRCHRRDRGKGVSMGFPVSLGTKDTRGIEGSQALTDHWGCPVKRDQRAQLVQEDNQGSRGMNGPRGNPGPTGQPGIRGVDGVQGSKGNLGPPGDVGALGQQGNPGILGFPGPQGLVGLPGEKGPQGKKGMQGLPGNDGPLGHPGREGTPGEKGLPGPLGMQGPVGYPGPRGVKGADGIRGLKGSKGEKGEDGFPGAKGEMGVKGDNGDNGAAGNRGEDGPEGPKGQLGPIGEAGLLGVAGEKVVNWEFPDCLATQGDRDLRDQTDSRVLSALKERKGRRVLRGNQELVARGVPMGHVVAEEQEGQRGNQERRDLRAMMVPQDQLGREDLKGPWEGMESQGPKDQLVHPEKMDFQVTQVREESQVSKGKQALQDHQVSWVHRVNQGRRAQRGTGVIRGHRGCLGSRGYLAPLGRRGRRVISELLEPPVRTDRPDSEDSEEAEEPLGLRVLLDLKEARVRRDLLELGRQASADHQERRVRLVSLDALVPSGDKGPIGPAGQDGEQGPVGLLGAIGPAGPAGDDGDKGETGGPGQKGSKGDKGEGGPPGAHGGQGPIGQPGMPGLDGESGPRGQQGMYGQKGDEGLRGFKGSRGPIGLQGMPGLPGEKGESGHVGLMGPPGQQGPTGPQGPVGGIGPVGRLGMIGQPGVLGEKGEDGESGDPGPVGVAGTTGEKGDQGEKGDSGLPGAAGPPGARGQAGEDGSKGNSGPIGVTGDSGQPGEAGPNGVDGLPGTKGDIGDPGKSGPPGASGEPGPTGPPGRRGHLGKAGKEGKAGMKGTKGSAGMEGFVGKTGPVGAQGNSGKPGPQGLRGIPGPAGEQGLNGPPGQTGPPGPMGPPGLPGLKGDPGRKGDKGHGGLIGLIGPPGDVGEKGDRGLPGNQGLQGPKGDEGGVGTSGPHGPPGPQGLSGPIGPRGDTGPAGPPGQPGRAAVGMAPLSEVWRRRRESSLVDGAALREAEDGEEEWIQGDQAMPDQGVKENEEGKAAGATGQQQQGMPEVFASLSSMRVEVEGLRNPMGTYHSPARTCKELHLLYPALHDGEYWIDPNQGCHRDAFKVFCNFTAQGETCLHPDKKFQSVRLAGWKGEKPGSWYSTFRKGKQFSYSSSDGIPVHVVQLTFLKLLSATAKQSFTYHCLNSAGWMDTSAVGHQRALRFRASSGEELTHENTHYIDATYDGCQTRSGQERTVLVLDSPDSETLPIVDVAVSDFGSGNQKFGFQVGPVCFSG</sequence>
<gene>
    <name evidence="9" type="primary">Col11a1_2</name>
    <name evidence="9" type="ORF">N1851_030540</name>
</gene>
<keyword evidence="3" id="KW-0272">Extracellular matrix</keyword>
<feature type="compositionally biased region" description="Basic and acidic residues" evidence="7">
    <location>
        <begin position="1518"/>
        <end position="1527"/>
    </location>
</feature>
<evidence type="ECO:0000256" key="4">
    <source>
        <dbReference type="ARBA" id="ARBA00022729"/>
    </source>
</evidence>
<feature type="compositionally biased region" description="Basic and acidic residues" evidence="7">
    <location>
        <begin position="1347"/>
        <end position="1356"/>
    </location>
</feature>
<dbReference type="SMART" id="SM00210">
    <property type="entry name" value="TSPN"/>
    <property type="match status" value="1"/>
</dbReference>
<proteinExistence type="predicted"/>
<dbReference type="InterPro" id="IPR048287">
    <property type="entry name" value="TSPN-like_N"/>
</dbReference>
<dbReference type="Gene3D" id="2.60.120.200">
    <property type="match status" value="1"/>
</dbReference>
<keyword evidence="10" id="KW-1185">Reference proteome</keyword>
<dbReference type="GO" id="GO:0005201">
    <property type="term" value="F:extracellular matrix structural constituent"/>
    <property type="evidence" value="ECO:0007669"/>
    <property type="project" value="InterPro"/>
</dbReference>
<evidence type="ECO:0000256" key="1">
    <source>
        <dbReference type="ARBA" id="ARBA00004613"/>
    </source>
</evidence>
<feature type="compositionally biased region" description="Low complexity" evidence="7">
    <location>
        <begin position="1290"/>
        <end position="1300"/>
    </location>
</feature>
<dbReference type="InterPro" id="IPR050938">
    <property type="entry name" value="Collagen_Structural_Proteins"/>
</dbReference>
<dbReference type="SUPFAM" id="SSF49899">
    <property type="entry name" value="Concanavalin A-like lectins/glucanases"/>
    <property type="match status" value="1"/>
</dbReference>
<dbReference type="PANTHER" id="PTHR37456">
    <property type="entry name" value="SI:CH211-266K2.1"/>
    <property type="match status" value="1"/>
</dbReference>
<dbReference type="InterPro" id="IPR000885">
    <property type="entry name" value="Fib_collagen_C"/>
</dbReference>
<evidence type="ECO:0000256" key="2">
    <source>
        <dbReference type="ARBA" id="ARBA00022525"/>
    </source>
</evidence>
<dbReference type="Pfam" id="PF01391">
    <property type="entry name" value="Collagen"/>
    <property type="match status" value="5"/>
</dbReference>